<protein>
    <submittedName>
        <fullName evidence="9">Putative transmembrane prolyl 4-hydroxylase</fullName>
    </submittedName>
</protein>
<dbReference type="GO" id="GO:0005783">
    <property type="term" value="C:endoplasmic reticulum"/>
    <property type="evidence" value="ECO:0007669"/>
    <property type="project" value="TreeGrafter"/>
</dbReference>
<dbReference type="InterPro" id="IPR045054">
    <property type="entry name" value="P4HA-like"/>
</dbReference>
<evidence type="ECO:0000256" key="3">
    <source>
        <dbReference type="ARBA" id="ARBA00022896"/>
    </source>
</evidence>
<comment type="caution">
    <text evidence="9">The sequence shown here is derived from an EMBL/GenBank/DDBJ whole genome shotgun (WGS) entry which is preliminary data.</text>
</comment>
<organism evidence="9 10">
    <name type="scientific">Stichopus japonicus</name>
    <name type="common">Sea cucumber</name>
    <dbReference type="NCBI Taxonomy" id="307972"/>
    <lineage>
        <taxon>Eukaryota</taxon>
        <taxon>Metazoa</taxon>
        <taxon>Echinodermata</taxon>
        <taxon>Eleutherozoa</taxon>
        <taxon>Echinozoa</taxon>
        <taxon>Holothuroidea</taxon>
        <taxon>Aspidochirotacea</taxon>
        <taxon>Aspidochirotida</taxon>
        <taxon>Stichopodidae</taxon>
        <taxon>Apostichopus</taxon>
    </lineage>
</organism>
<feature type="domain" description="Fe2OG dioxygenase" evidence="8">
    <location>
        <begin position="287"/>
        <end position="444"/>
    </location>
</feature>
<dbReference type="GO" id="GO:0031418">
    <property type="term" value="F:L-ascorbic acid binding"/>
    <property type="evidence" value="ECO:0007669"/>
    <property type="project" value="UniProtKB-KW"/>
</dbReference>
<evidence type="ECO:0000256" key="5">
    <source>
        <dbReference type="ARBA" id="ARBA00023002"/>
    </source>
</evidence>
<keyword evidence="3" id="KW-0847">Vitamin C</keyword>
<feature type="region of interest" description="Disordered" evidence="7">
    <location>
        <begin position="475"/>
        <end position="512"/>
    </location>
</feature>
<dbReference type="PANTHER" id="PTHR10869">
    <property type="entry name" value="PROLYL 4-HYDROXYLASE ALPHA SUBUNIT"/>
    <property type="match status" value="1"/>
</dbReference>
<feature type="compositionally biased region" description="Polar residues" evidence="7">
    <location>
        <begin position="480"/>
        <end position="489"/>
    </location>
</feature>
<dbReference type="GO" id="GO:0004656">
    <property type="term" value="F:procollagen-proline 4-dioxygenase activity"/>
    <property type="evidence" value="ECO:0007669"/>
    <property type="project" value="TreeGrafter"/>
</dbReference>
<dbReference type="SMART" id="SM00702">
    <property type="entry name" value="P4Hc"/>
    <property type="match status" value="1"/>
</dbReference>
<name>A0A2G8KAZ5_STIJA</name>
<keyword evidence="2" id="KW-0479">Metal-binding</keyword>
<sequence>MEYNGIAHCSIKRCIIIVGCVTFFLFVNINITTANENIDGTIENENIITEGGGGGGGGIVIENMERGDEIGNIAVDDSIQEELKDIENAGIRESDVRVESESIVTDEDVNSGTNDVSEEIPPVIIPEDMQLTQLDPVEVGYVRQMELEPGKFYDVKTIGSKPPIFDKNELLDLSETRKALAPLDGLNLMFDDTFRHFVDIVLDLDSDRLLSALEFRRIPLIMSKVTDWIEKHHDVDSLGDDVKSRMKSGPDRISHQVWINHNEYDAQEVLRNRLIKLTGLHPDIIKTSEQLQVVHYTPGGHYHAHHDSTQIIDGRPCAHTSYLYPHDPHSHLLSSRVCRYITVLYYLADTEEGGETAFPAADNETFSEQSYVKDNKTVEPRDLTSHCKDANLYLQPHHRMAVMWYNHHLDRERGWLGDRNLFAFHGGCDVIKGEKWIANNWITVDDNYEMQMLLHYKRIHEPQQVVLNIPPADVTEVTKDPTSNEGTLTRNDDVIEGINQSDDESSQGHHEL</sequence>
<keyword evidence="6" id="KW-0408">Iron</keyword>
<dbReference type="PANTHER" id="PTHR10869:SF246">
    <property type="entry name" value="TRANSMEMBRANE PROLYL 4-HYDROXYLASE"/>
    <property type="match status" value="1"/>
</dbReference>
<gene>
    <name evidence="9" type="ORF">BSL78_17970</name>
</gene>
<evidence type="ECO:0000256" key="4">
    <source>
        <dbReference type="ARBA" id="ARBA00022964"/>
    </source>
</evidence>
<proteinExistence type="predicted"/>
<dbReference type="InterPro" id="IPR006620">
    <property type="entry name" value="Pro_4_hyd_alph"/>
</dbReference>
<dbReference type="InterPro" id="IPR005123">
    <property type="entry name" value="Oxoglu/Fe-dep_dioxygenase_dom"/>
</dbReference>
<dbReference type="GO" id="GO:0005506">
    <property type="term" value="F:iron ion binding"/>
    <property type="evidence" value="ECO:0007669"/>
    <property type="project" value="InterPro"/>
</dbReference>
<dbReference type="Gene3D" id="2.60.120.620">
    <property type="entry name" value="q2cbj1_9rhob like domain"/>
    <property type="match status" value="1"/>
</dbReference>
<dbReference type="PROSITE" id="PS00018">
    <property type="entry name" value="EF_HAND_1"/>
    <property type="match status" value="1"/>
</dbReference>
<dbReference type="AlphaFoldDB" id="A0A2G8KAZ5"/>
<dbReference type="InterPro" id="IPR044862">
    <property type="entry name" value="Pro_4_hyd_alph_FE2OG_OXY"/>
</dbReference>
<reference evidence="9 10" key="1">
    <citation type="journal article" date="2017" name="PLoS Biol.">
        <title>The sea cucumber genome provides insights into morphological evolution and visceral regeneration.</title>
        <authorList>
            <person name="Zhang X."/>
            <person name="Sun L."/>
            <person name="Yuan J."/>
            <person name="Sun Y."/>
            <person name="Gao Y."/>
            <person name="Zhang L."/>
            <person name="Li S."/>
            <person name="Dai H."/>
            <person name="Hamel J.F."/>
            <person name="Liu C."/>
            <person name="Yu Y."/>
            <person name="Liu S."/>
            <person name="Lin W."/>
            <person name="Guo K."/>
            <person name="Jin S."/>
            <person name="Xu P."/>
            <person name="Storey K.B."/>
            <person name="Huan P."/>
            <person name="Zhang T."/>
            <person name="Zhou Y."/>
            <person name="Zhang J."/>
            <person name="Lin C."/>
            <person name="Li X."/>
            <person name="Xing L."/>
            <person name="Huo D."/>
            <person name="Sun M."/>
            <person name="Wang L."/>
            <person name="Mercier A."/>
            <person name="Li F."/>
            <person name="Yang H."/>
            <person name="Xiang J."/>
        </authorList>
    </citation>
    <scope>NUCLEOTIDE SEQUENCE [LARGE SCALE GENOMIC DNA]</scope>
    <source>
        <strain evidence="9">Shaxun</strain>
        <tissue evidence="9">Muscle</tissue>
    </source>
</reference>
<comment type="cofactor">
    <cofactor evidence="1">
        <name>L-ascorbate</name>
        <dbReference type="ChEBI" id="CHEBI:38290"/>
    </cofactor>
</comment>
<evidence type="ECO:0000256" key="7">
    <source>
        <dbReference type="SAM" id="MobiDB-lite"/>
    </source>
</evidence>
<keyword evidence="10" id="KW-1185">Reference proteome</keyword>
<evidence type="ECO:0000256" key="2">
    <source>
        <dbReference type="ARBA" id="ARBA00022723"/>
    </source>
</evidence>
<dbReference type="Proteomes" id="UP000230750">
    <property type="component" value="Unassembled WGS sequence"/>
</dbReference>
<keyword evidence="4" id="KW-0223">Dioxygenase</keyword>
<dbReference type="EMBL" id="MRZV01000729">
    <property type="protein sequence ID" value="PIK45176.1"/>
    <property type="molecule type" value="Genomic_DNA"/>
</dbReference>
<keyword evidence="9" id="KW-0472">Membrane</keyword>
<evidence type="ECO:0000313" key="10">
    <source>
        <dbReference type="Proteomes" id="UP000230750"/>
    </source>
</evidence>
<dbReference type="OrthoDB" id="420380at2759"/>
<keyword evidence="5" id="KW-0560">Oxidoreductase</keyword>
<dbReference type="InterPro" id="IPR018247">
    <property type="entry name" value="EF_Hand_1_Ca_BS"/>
</dbReference>
<evidence type="ECO:0000259" key="8">
    <source>
        <dbReference type="PROSITE" id="PS51471"/>
    </source>
</evidence>
<dbReference type="STRING" id="307972.A0A2G8KAZ5"/>
<dbReference type="Pfam" id="PF13640">
    <property type="entry name" value="2OG-FeII_Oxy_3"/>
    <property type="match status" value="1"/>
</dbReference>
<dbReference type="PROSITE" id="PS51471">
    <property type="entry name" value="FE2OG_OXY"/>
    <property type="match status" value="1"/>
</dbReference>
<evidence type="ECO:0000313" key="9">
    <source>
        <dbReference type="EMBL" id="PIK45176.1"/>
    </source>
</evidence>
<evidence type="ECO:0000256" key="1">
    <source>
        <dbReference type="ARBA" id="ARBA00001961"/>
    </source>
</evidence>
<evidence type="ECO:0000256" key="6">
    <source>
        <dbReference type="ARBA" id="ARBA00023004"/>
    </source>
</evidence>
<keyword evidence="9" id="KW-0812">Transmembrane</keyword>
<accession>A0A2G8KAZ5</accession>